<sequence>MIPEALQKDVPIIIAEDDEDDYMLTLEALNEAGINSKVTWVKDGEELMEYLSNCDMEKRSLTGSQKPGLILLDLNMPRKDGREALQEIKSNAGYRKIPVVVLSTSKSETDIDHSYELGVNSFIQKPVRFNEFVEMVSVLSKYWFSTVQLPE</sequence>
<dbReference type="AlphaFoldDB" id="A0A7T0BV43"/>
<feature type="domain" description="Response regulatory" evidence="2">
    <location>
        <begin position="11"/>
        <end position="140"/>
    </location>
</feature>
<accession>A0A7T0BV43</accession>
<evidence type="ECO:0000313" key="3">
    <source>
        <dbReference type="EMBL" id="QPJ61403.1"/>
    </source>
</evidence>
<dbReference type="SUPFAM" id="SSF52172">
    <property type="entry name" value="CheY-like"/>
    <property type="match status" value="1"/>
</dbReference>
<dbReference type="Proteomes" id="UP000594688">
    <property type="component" value="Chromosome"/>
</dbReference>
<reference evidence="3 4" key="1">
    <citation type="submission" date="2020-02" db="EMBL/GenBank/DDBJ databases">
        <title>Genomic and physiological characterization of two novel Nitrospinaceae genera.</title>
        <authorList>
            <person name="Mueller A.J."/>
            <person name="Jung M.-Y."/>
            <person name="Strachan C.R."/>
            <person name="Herbold C.W."/>
            <person name="Kirkegaard R.H."/>
            <person name="Daims H."/>
        </authorList>
    </citation>
    <scope>NUCLEOTIDE SEQUENCE [LARGE SCALE GENOMIC DNA]</scope>
    <source>
        <strain evidence="3">EB</strain>
    </source>
</reference>
<dbReference type="InterPro" id="IPR052893">
    <property type="entry name" value="TCS_response_regulator"/>
</dbReference>
<dbReference type="InterPro" id="IPR011006">
    <property type="entry name" value="CheY-like_superfamily"/>
</dbReference>
<proteinExistence type="predicted"/>
<evidence type="ECO:0000313" key="4">
    <source>
        <dbReference type="Proteomes" id="UP000594688"/>
    </source>
</evidence>
<dbReference type="Gene3D" id="3.40.50.2300">
    <property type="match status" value="1"/>
</dbReference>
<evidence type="ECO:0000256" key="1">
    <source>
        <dbReference type="PROSITE-ProRule" id="PRU00169"/>
    </source>
</evidence>
<gene>
    <name evidence="3" type="ORF">G3M70_05675</name>
</gene>
<dbReference type="EMBL" id="CP048685">
    <property type="protein sequence ID" value="QPJ61403.1"/>
    <property type="molecule type" value="Genomic_DNA"/>
</dbReference>
<protein>
    <submittedName>
        <fullName evidence="3">Response regulator</fullName>
    </submittedName>
</protein>
<organism evidence="3 4">
    <name type="scientific">Candidatus Nitronauta litoralis</name>
    <dbReference type="NCBI Taxonomy" id="2705533"/>
    <lineage>
        <taxon>Bacteria</taxon>
        <taxon>Pseudomonadati</taxon>
        <taxon>Nitrospinota/Tectimicrobiota group</taxon>
        <taxon>Nitrospinota</taxon>
        <taxon>Nitrospinia</taxon>
        <taxon>Nitrospinales</taxon>
        <taxon>Nitrospinaceae</taxon>
        <taxon>Candidatus Nitronauta</taxon>
    </lineage>
</organism>
<dbReference type="CDD" id="cd17557">
    <property type="entry name" value="REC_Rcp-like"/>
    <property type="match status" value="1"/>
</dbReference>
<dbReference type="SMART" id="SM00448">
    <property type="entry name" value="REC"/>
    <property type="match status" value="1"/>
</dbReference>
<dbReference type="PANTHER" id="PTHR44520">
    <property type="entry name" value="RESPONSE REGULATOR RCP1-RELATED"/>
    <property type="match status" value="1"/>
</dbReference>
<dbReference type="PANTHER" id="PTHR44520:SF2">
    <property type="entry name" value="RESPONSE REGULATOR RCP1"/>
    <property type="match status" value="1"/>
</dbReference>
<keyword evidence="1" id="KW-0597">Phosphoprotein</keyword>
<evidence type="ECO:0000259" key="2">
    <source>
        <dbReference type="PROSITE" id="PS50110"/>
    </source>
</evidence>
<name>A0A7T0BV43_9BACT</name>
<dbReference type="InterPro" id="IPR001789">
    <property type="entry name" value="Sig_transdc_resp-reg_receiver"/>
</dbReference>
<dbReference type="Pfam" id="PF00072">
    <property type="entry name" value="Response_reg"/>
    <property type="match status" value="1"/>
</dbReference>
<dbReference type="GO" id="GO:0000160">
    <property type="term" value="P:phosphorelay signal transduction system"/>
    <property type="evidence" value="ECO:0007669"/>
    <property type="project" value="InterPro"/>
</dbReference>
<dbReference type="PROSITE" id="PS50110">
    <property type="entry name" value="RESPONSE_REGULATORY"/>
    <property type="match status" value="1"/>
</dbReference>
<feature type="modified residue" description="4-aspartylphosphate" evidence="1">
    <location>
        <position position="73"/>
    </location>
</feature>
<dbReference type="KEGG" id="nli:G3M70_05675"/>